<evidence type="ECO:0000313" key="3">
    <source>
        <dbReference type="Proteomes" id="UP000008974"/>
    </source>
</evidence>
<dbReference type="AlphaFoldDB" id="E1EZR6"/>
<protein>
    <submittedName>
        <fullName evidence="2">Uncharacterized protein</fullName>
    </submittedName>
</protein>
<comment type="caution">
    <text evidence="2">The sequence shown here is derived from an EMBL/GenBank/DDBJ whole genome shotgun (WGS) entry which is preliminary data.</text>
</comment>
<name>E1EZR6_GIAIA</name>
<accession>E1EZR6</accession>
<dbReference type="VEuPathDB" id="GiardiaDB:GLP15_1245"/>
<evidence type="ECO:0000313" key="2">
    <source>
        <dbReference type="EMBL" id="EFO64294.1"/>
    </source>
</evidence>
<gene>
    <name evidence="2" type="ORF">GLP15_1245</name>
</gene>
<feature type="region of interest" description="Disordered" evidence="1">
    <location>
        <begin position="1"/>
        <end position="24"/>
    </location>
</feature>
<proteinExistence type="predicted"/>
<dbReference type="EMBL" id="ACVC01000099">
    <property type="protein sequence ID" value="EFO64294.1"/>
    <property type="molecule type" value="Genomic_DNA"/>
</dbReference>
<organism evidence="2 3">
    <name type="scientific">Giardia intestinalis (strain P15)</name>
    <name type="common">Giardia lamblia</name>
    <dbReference type="NCBI Taxonomy" id="658858"/>
    <lineage>
        <taxon>Eukaryota</taxon>
        <taxon>Metamonada</taxon>
        <taxon>Diplomonadida</taxon>
        <taxon>Hexamitidae</taxon>
        <taxon>Giardiinae</taxon>
        <taxon>Giardia</taxon>
    </lineage>
</organism>
<feature type="region of interest" description="Disordered" evidence="1">
    <location>
        <begin position="115"/>
        <end position="137"/>
    </location>
</feature>
<dbReference type="Proteomes" id="UP000008974">
    <property type="component" value="Unassembled WGS sequence"/>
</dbReference>
<feature type="region of interest" description="Disordered" evidence="1">
    <location>
        <begin position="188"/>
        <end position="229"/>
    </location>
</feature>
<reference evidence="2 3" key="1">
    <citation type="journal article" date="2010" name="BMC Genomics">
        <title>Genome analysis and comparative genomics of a Giardia intestinalis assemblage E isolate.</title>
        <authorList>
            <person name="Jerlstrom-Hultqvist J."/>
            <person name="Franzen O."/>
            <person name="Ankarklev J."/>
            <person name="Xu F."/>
            <person name="Nohynkova E."/>
            <person name="Andersson J.O."/>
            <person name="Svard S.G."/>
            <person name="Andersson B."/>
        </authorList>
    </citation>
    <scope>NUCLEOTIDE SEQUENCE [LARGE SCALE GENOMIC DNA]</scope>
    <source>
        <strain evidence="2 3">P15</strain>
    </source>
</reference>
<evidence type="ECO:0000256" key="1">
    <source>
        <dbReference type="SAM" id="MobiDB-lite"/>
    </source>
</evidence>
<sequence>MSRASECKPPVPRGASSSSRKCAVDPGYDRESALATRPLGLKHVPRPGWTPFRPLAAEEGVRLWFALCSWITVYRDARCHTASIQSWAHRLCSASSSADDAVCVRLRATEYALGADEPPNGSSWSGPRLSERRHLEASGATRTRLTCGVLFATRPSHSAACCVPRPTSGRQAPRSCLWWTPGRRCSSVPPKAHPPLSEPASQRSRLPLEGSMGSRGGSVSASGAAGHGR</sequence>
<feature type="compositionally biased region" description="Low complexity" evidence="1">
    <location>
        <begin position="217"/>
        <end position="229"/>
    </location>
</feature>